<proteinExistence type="predicted"/>
<dbReference type="KEGG" id="sus:Acid_1702"/>
<organism evidence="1">
    <name type="scientific">Solibacter usitatus (strain Ellin6076)</name>
    <dbReference type="NCBI Taxonomy" id="234267"/>
    <lineage>
        <taxon>Bacteria</taxon>
        <taxon>Pseudomonadati</taxon>
        <taxon>Acidobacteriota</taxon>
        <taxon>Terriglobia</taxon>
        <taxon>Bryobacterales</taxon>
        <taxon>Solibacteraceae</taxon>
        <taxon>Candidatus Solibacter</taxon>
    </lineage>
</organism>
<dbReference type="AlphaFoldDB" id="Q027W5"/>
<dbReference type="EMBL" id="CP000473">
    <property type="protein sequence ID" value="ABJ82692.1"/>
    <property type="molecule type" value="Genomic_DNA"/>
</dbReference>
<reference evidence="1" key="1">
    <citation type="submission" date="2006-10" db="EMBL/GenBank/DDBJ databases">
        <title>Complete sequence of Solibacter usitatus Ellin6076.</title>
        <authorList>
            <consortium name="US DOE Joint Genome Institute"/>
            <person name="Copeland A."/>
            <person name="Lucas S."/>
            <person name="Lapidus A."/>
            <person name="Barry K."/>
            <person name="Detter J.C."/>
            <person name="Glavina del Rio T."/>
            <person name="Hammon N."/>
            <person name="Israni S."/>
            <person name="Dalin E."/>
            <person name="Tice H."/>
            <person name="Pitluck S."/>
            <person name="Thompson L.S."/>
            <person name="Brettin T."/>
            <person name="Bruce D."/>
            <person name="Han C."/>
            <person name="Tapia R."/>
            <person name="Gilna P."/>
            <person name="Schmutz J."/>
            <person name="Larimer F."/>
            <person name="Land M."/>
            <person name="Hauser L."/>
            <person name="Kyrpides N."/>
            <person name="Mikhailova N."/>
            <person name="Janssen P.H."/>
            <person name="Kuske C.R."/>
            <person name="Richardson P."/>
        </authorList>
    </citation>
    <scope>NUCLEOTIDE SEQUENCE</scope>
    <source>
        <strain evidence="1">Ellin6076</strain>
    </source>
</reference>
<dbReference type="InParanoid" id="Q027W5"/>
<accession>Q027W5</accession>
<name>Q027W5_SOLUE</name>
<protein>
    <submittedName>
        <fullName evidence="1">Uncharacterized protein</fullName>
    </submittedName>
</protein>
<dbReference type="HOGENOM" id="CLU_2156701_0_0_0"/>
<gene>
    <name evidence="1" type="ordered locus">Acid_1702</name>
</gene>
<evidence type="ECO:0000313" key="1">
    <source>
        <dbReference type="EMBL" id="ABJ82692.1"/>
    </source>
</evidence>
<sequence>MAGNREKGVTAELRPGWFRSRGGLGRPFCGCHQFPVQFLQAEVLADPLFQRERADLVHPYGAIDPICRVLGPEVKIPGSFFQPGVVSSPDELIIHGLQGHARCHDRYNYPT</sequence>
<dbReference type="STRING" id="234267.Acid_1702"/>